<dbReference type="HOGENOM" id="CLU_058232_1_0_6"/>
<evidence type="ECO:0000313" key="3">
    <source>
        <dbReference type="Proteomes" id="UP000005234"/>
    </source>
</evidence>
<dbReference type="PIRSF" id="PIRSF037442">
    <property type="entry name" value="UCP037442_abhydr"/>
    <property type="match status" value="1"/>
</dbReference>
<name>H8KZA8_FRAAD</name>
<accession>H8KZA8</accession>
<dbReference type="Gene3D" id="3.40.50.1820">
    <property type="entry name" value="alpha/beta hydrolase"/>
    <property type="match status" value="1"/>
</dbReference>
<feature type="domain" description="Serine aminopeptidase S33" evidence="1">
    <location>
        <begin position="49"/>
        <end position="162"/>
    </location>
</feature>
<dbReference type="GO" id="GO:0016787">
    <property type="term" value="F:hydrolase activity"/>
    <property type="evidence" value="ECO:0007669"/>
    <property type="project" value="UniProtKB-KW"/>
</dbReference>
<dbReference type="OrthoDB" id="9785076at2"/>
<protein>
    <submittedName>
        <fullName evidence="2">Putative alpha/beta hydrolase</fullName>
    </submittedName>
</protein>
<dbReference type="AlphaFoldDB" id="H8KZA8"/>
<dbReference type="EMBL" id="CP003350">
    <property type="protein sequence ID" value="AFC85212.1"/>
    <property type="molecule type" value="Genomic_DNA"/>
</dbReference>
<dbReference type="Proteomes" id="UP000005234">
    <property type="component" value="Chromosome"/>
</dbReference>
<dbReference type="InterPro" id="IPR029058">
    <property type="entry name" value="AB_hydrolase_fold"/>
</dbReference>
<dbReference type="InterPro" id="IPR017208">
    <property type="entry name" value="UCP037442_abhydr"/>
</dbReference>
<dbReference type="STRING" id="767434.Fraau_0739"/>
<dbReference type="InterPro" id="IPR022742">
    <property type="entry name" value="Hydrolase_4"/>
</dbReference>
<dbReference type="Pfam" id="PF12146">
    <property type="entry name" value="Hydrolase_4"/>
    <property type="match status" value="1"/>
</dbReference>
<evidence type="ECO:0000313" key="2">
    <source>
        <dbReference type="EMBL" id="AFC85212.1"/>
    </source>
</evidence>
<keyword evidence="2" id="KW-0378">Hydrolase</keyword>
<gene>
    <name evidence="2" type="ordered locus">Fraau_0739</name>
</gene>
<reference evidence="2" key="1">
    <citation type="submission" date="2012-02" db="EMBL/GenBank/DDBJ databases">
        <title>The complete genome of Frateuria aurantia DSM 6220.</title>
        <authorList>
            <consortium name="US DOE Joint Genome Institute (JGI-PGF)"/>
            <person name="Lucas S."/>
            <person name="Copeland A."/>
            <person name="Lapidus A."/>
            <person name="Glavina del Rio T."/>
            <person name="Dalin E."/>
            <person name="Tice H."/>
            <person name="Bruce D."/>
            <person name="Goodwin L."/>
            <person name="Pitluck S."/>
            <person name="Peters L."/>
            <person name="Ovchinnikova G."/>
            <person name="Teshima H."/>
            <person name="Kyrpides N."/>
            <person name="Mavromatis K."/>
            <person name="Ivanova N."/>
            <person name="Brettin T."/>
            <person name="Detter J.C."/>
            <person name="Han C."/>
            <person name="Larimer F."/>
            <person name="Land M."/>
            <person name="Hauser L."/>
            <person name="Markowitz V."/>
            <person name="Cheng J.-F."/>
            <person name="Hugenholtz P."/>
            <person name="Woyke T."/>
            <person name="Wu D."/>
            <person name="Brambilla E."/>
            <person name="Klenk H.-P."/>
            <person name="Eisen J.A."/>
        </authorList>
    </citation>
    <scope>NUCLEOTIDE SEQUENCE</scope>
    <source>
        <strain evidence="2">DSM 6220</strain>
    </source>
</reference>
<proteinExistence type="predicted"/>
<keyword evidence="3" id="KW-1185">Reference proteome</keyword>
<dbReference type="SUPFAM" id="SSF53474">
    <property type="entry name" value="alpha/beta-Hydrolases"/>
    <property type="match status" value="1"/>
</dbReference>
<evidence type="ECO:0000259" key="1">
    <source>
        <dbReference type="Pfam" id="PF12146"/>
    </source>
</evidence>
<dbReference type="RefSeq" id="WP_014402218.1">
    <property type="nucleotide sequence ID" value="NC_017033.1"/>
</dbReference>
<dbReference type="KEGG" id="fau:Fraau_0739"/>
<organism evidence="2 3">
    <name type="scientific">Frateuria aurantia (strain ATCC 33424 / DSM 6220 / KCTC 2777 / LMG 1558 / NBRC 3245 / NCIMB 13370)</name>
    <name type="common">Acetobacter aurantius</name>
    <dbReference type="NCBI Taxonomy" id="767434"/>
    <lineage>
        <taxon>Bacteria</taxon>
        <taxon>Pseudomonadati</taxon>
        <taxon>Pseudomonadota</taxon>
        <taxon>Gammaproteobacteria</taxon>
        <taxon>Lysobacterales</taxon>
        <taxon>Rhodanobacteraceae</taxon>
        <taxon>Frateuria</taxon>
    </lineage>
</organism>
<dbReference type="eggNOG" id="COG4757">
    <property type="taxonomic scope" value="Bacteria"/>
</dbReference>
<sequence>MADADQAGLPAAQVLAVHSRDGHDFELIYQPPAGMALACLYWLPAMGVPARHYRGLASQLAMHEVAVFLHEWRGIGSSTMRAGRRHDWNYRSLLDGDIAAGLVRAEALHPALALVLGGHSLGGQLSVIYASLHPEEVDGLLLIASGAPYWRHFRRRWAVRLLYLLAYPVSRVFGHFPGRRLGFAGNEARGVIADWSRSGRDGQYLDPASGQPLTPATARLALPLLALVLDQDWLAPEASLAHLLAPMAQVRGRIQRLDARSLGLARADHFSWMKQSHAMVKPMLDWLSSWLSDIADDRRRRLP</sequence>